<evidence type="ECO:0000256" key="1">
    <source>
        <dbReference type="SAM" id="MobiDB-lite"/>
    </source>
</evidence>
<accession>A0A8H3IIY7</accession>
<dbReference type="EMBL" id="CAJPDT010000054">
    <property type="protein sequence ID" value="CAF9929737.1"/>
    <property type="molecule type" value="Genomic_DNA"/>
</dbReference>
<protein>
    <submittedName>
        <fullName evidence="2">Uncharacterized protein</fullName>
    </submittedName>
</protein>
<organism evidence="2 3">
    <name type="scientific">Imshaugia aleurites</name>
    <dbReference type="NCBI Taxonomy" id="172621"/>
    <lineage>
        <taxon>Eukaryota</taxon>
        <taxon>Fungi</taxon>
        <taxon>Dikarya</taxon>
        <taxon>Ascomycota</taxon>
        <taxon>Pezizomycotina</taxon>
        <taxon>Lecanoromycetes</taxon>
        <taxon>OSLEUM clade</taxon>
        <taxon>Lecanoromycetidae</taxon>
        <taxon>Lecanorales</taxon>
        <taxon>Lecanorineae</taxon>
        <taxon>Parmeliaceae</taxon>
        <taxon>Imshaugia</taxon>
    </lineage>
</organism>
<name>A0A8H3IIY7_9LECA</name>
<feature type="region of interest" description="Disordered" evidence="1">
    <location>
        <begin position="41"/>
        <end position="117"/>
    </location>
</feature>
<feature type="compositionally biased region" description="Low complexity" evidence="1">
    <location>
        <begin position="84"/>
        <end position="97"/>
    </location>
</feature>
<feature type="compositionally biased region" description="Polar residues" evidence="1">
    <location>
        <begin position="102"/>
        <end position="113"/>
    </location>
</feature>
<gene>
    <name evidence="2" type="ORF">IMSHALPRED_007995</name>
</gene>
<dbReference type="Proteomes" id="UP000664534">
    <property type="component" value="Unassembled WGS sequence"/>
</dbReference>
<reference evidence="2" key="1">
    <citation type="submission" date="2021-03" db="EMBL/GenBank/DDBJ databases">
        <authorList>
            <person name="Tagirdzhanova G."/>
        </authorList>
    </citation>
    <scope>NUCLEOTIDE SEQUENCE</scope>
</reference>
<feature type="compositionally biased region" description="Gly residues" evidence="1">
    <location>
        <begin position="196"/>
        <end position="217"/>
    </location>
</feature>
<feature type="region of interest" description="Disordered" evidence="1">
    <location>
        <begin position="177"/>
        <end position="236"/>
    </location>
</feature>
<proteinExistence type="predicted"/>
<evidence type="ECO:0000313" key="2">
    <source>
        <dbReference type="EMBL" id="CAF9929737.1"/>
    </source>
</evidence>
<keyword evidence="3" id="KW-1185">Reference proteome</keyword>
<evidence type="ECO:0000313" key="3">
    <source>
        <dbReference type="Proteomes" id="UP000664534"/>
    </source>
</evidence>
<dbReference type="OrthoDB" id="5393540at2759"/>
<dbReference type="AlphaFoldDB" id="A0A8H3IIY7"/>
<comment type="caution">
    <text evidence="2">The sequence shown here is derived from an EMBL/GenBank/DDBJ whole genome shotgun (WGS) entry which is preliminary data.</text>
</comment>
<sequence>MICTSNLPAFTKFVNFNQLPPASTPIPPIFHNINTMAAETDTLPLLPPPANDDPPSFDSHPEFYAPAPPQRPHPRQHSAPIPPTSTTSPSPRGSPTNPFRPPQTTLDHQSQPRHSADADAASLLPAYAPAKYRGHATEEAYLAALRAWAEEKLYTQPADKSTLVGFYGAETMRERIERQPPLRIGMRRKRKEGKGGEGQEGGVGGGEEGGERGSAGGEGRRRRSSIGNWLSRKRTG</sequence>